<name>K0SFZ4_THAOC</name>
<feature type="non-terminal residue" evidence="1">
    <location>
        <position position="203"/>
    </location>
</feature>
<organism evidence="1 2">
    <name type="scientific">Thalassiosira oceanica</name>
    <name type="common">Marine diatom</name>
    <dbReference type="NCBI Taxonomy" id="159749"/>
    <lineage>
        <taxon>Eukaryota</taxon>
        <taxon>Sar</taxon>
        <taxon>Stramenopiles</taxon>
        <taxon>Ochrophyta</taxon>
        <taxon>Bacillariophyta</taxon>
        <taxon>Coscinodiscophyceae</taxon>
        <taxon>Thalassiosirophycidae</taxon>
        <taxon>Thalassiosirales</taxon>
        <taxon>Thalassiosiraceae</taxon>
        <taxon>Thalassiosira</taxon>
    </lineage>
</organism>
<evidence type="ECO:0000313" key="2">
    <source>
        <dbReference type="Proteomes" id="UP000266841"/>
    </source>
</evidence>
<reference evidence="1 2" key="1">
    <citation type="journal article" date="2012" name="Genome Biol.">
        <title>Genome and low-iron response of an oceanic diatom adapted to chronic iron limitation.</title>
        <authorList>
            <person name="Lommer M."/>
            <person name="Specht M."/>
            <person name="Roy A.S."/>
            <person name="Kraemer L."/>
            <person name="Andreson R."/>
            <person name="Gutowska M.A."/>
            <person name="Wolf J."/>
            <person name="Bergner S.V."/>
            <person name="Schilhabel M.B."/>
            <person name="Klostermeier U.C."/>
            <person name="Beiko R.G."/>
            <person name="Rosenstiel P."/>
            <person name="Hippler M."/>
            <person name="Laroche J."/>
        </authorList>
    </citation>
    <scope>NUCLEOTIDE SEQUENCE [LARGE SCALE GENOMIC DNA]</scope>
    <source>
        <strain evidence="1 2">CCMP1005</strain>
    </source>
</reference>
<dbReference type="EMBL" id="AGNL01017496">
    <property type="protein sequence ID" value="EJK64235.1"/>
    <property type="molecule type" value="Genomic_DNA"/>
</dbReference>
<proteinExistence type="predicted"/>
<dbReference type="AlphaFoldDB" id="K0SFZ4"/>
<dbReference type="Proteomes" id="UP000266841">
    <property type="component" value="Unassembled WGS sequence"/>
</dbReference>
<comment type="caution">
    <text evidence="1">The sequence shown here is derived from an EMBL/GenBank/DDBJ whole genome shotgun (WGS) entry which is preliminary data.</text>
</comment>
<protein>
    <submittedName>
        <fullName evidence="1">Uncharacterized protein</fullName>
    </submittedName>
</protein>
<keyword evidence="2" id="KW-1185">Reference proteome</keyword>
<accession>K0SFZ4</accession>
<gene>
    <name evidence="1" type="ORF">THAOC_15051</name>
</gene>
<evidence type="ECO:0000313" key="1">
    <source>
        <dbReference type="EMBL" id="EJK64235.1"/>
    </source>
</evidence>
<sequence length="203" mass="23046">MCSVFARDRLRRTRSATKRVPLALRAKWIALASVFGLSFWNAITSVSLSSPGHSDNFDHPPCVTSANAATDKQLHIALALSGREPGVFDEFEAALKSVLLNAPFERSLFVHIFADSNAYEELDGVLIRTQVTSWETRNQVEIHVYDVQHHIKSLEAQMLETFRPSFPNFTVSYGTAWHTIGTWLRLYAHRFIEHDAENLLYID</sequence>